<evidence type="ECO:0000313" key="4">
    <source>
        <dbReference type="Proteomes" id="UP000472260"/>
    </source>
</evidence>
<feature type="region of interest" description="Disordered" evidence="2">
    <location>
        <begin position="44"/>
        <end position="84"/>
    </location>
</feature>
<reference evidence="3" key="1">
    <citation type="submission" date="2025-08" db="UniProtKB">
        <authorList>
            <consortium name="Ensembl"/>
        </authorList>
    </citation>
    <scope>IDENTIFICATION</scope>
</reference>
<feature type="compositionally biased region" description="Basic and acidic residues" evidence="2">
    <location>
        <begin position="65"/>
        <end position="79"/>
    </location>
</feature>
<proteinExistence type="predicted"/>
<protein>
    <submittedName>
        <fullName evidence="3">Uncharacterized protein</fullName>
    </submittedName>
</protein>
<evidence type="ECO:0000256" key="2">
    <source>
        <dbReference type="SAM" id="MobiDB-lite"/>
    </source>
</evidence>
<feature type="coiled-coil region" evidence="1">
    <location>
        <begin position="100"/>
        <end position="127"/>
    </location>
</feature>
<accession>A0A671PUI4</accession>
<name>A0A671PUI4_9TELE</name>
<evidence type="ECO:0000256" key="1">
    <source>
        <dbReference type="SAM" id="Coils"/>
    </source>
</evidence>
<dbReference type="Proteomes" id="UP000472260">
    <property type="component" value="Unassembled WGS sequence"/>
</dbReference>
<dbReference type="AlphaFoldDB" id="A0A671PUI4"/>
<evidence type="ECO:0000313" key="3">
    <source>
        <dbReference type="Ensembl" id="ENSSANP00000062840.1"/>
    </source>
</evidence>
<sequence>MPMKNLYFEAYQGNSCRDKPGLCFYRFQSQKENPQRRNFEHFIKGAKSDDPLSPYRVPSVLSHTSHKEEEDRKDRFDRMKNKRVEKKQDAVDDLLELPDAEQCREKIDRLQRECNVLREENQKLKDIIK</sequence>
<keyword evidence="1" id="KW-0175">Coiled coil</keyword>
<organism evidence="3 4">
    <name type="scientific">Sinocyclocheilus anshuiensis</name>
    <dbReference type="NCBI Taxonomy" id="1608454"/>
    <lineage>
        <taxon>Eukaryota</taxon>
        <taxon>Metazoa</taxon>
        <taxon>Chordata</taxon>
        <taxon>Craniata</taxon>
        <taxon>Vertebrata</taxon>
        <taxon>Euteleostomi</taxon>
        <taxon>Actinopterygii</taxon>
        <taxon>Neopterygii</taxon>
        <taxon>Teleostei</taxon>
        <taxon>Ostariophysi</taxon>
        <taxon>Cypriniformes</taxon>
        <taxon>Cyprinidae</taxon>
        <taxon>Cyprininae</taxon>
        <taxon>Sinocyclocheilus</taxon>
    </lineage>
</organism>
<reference evidence="3" key="2">
    <citation type="submission" date="2025-09" db="UniProtKB">
        <authorList>
            <consortium name="Ensembl"/>
        </authorList>
    </citation>
    <scope>IDENTIFICATION</scope>
</reference>
<keyword evidence="4" id="KW-1185">Reference proteome</keyword>
<dbReference type="Ensembl" id="ENSSANT00000066803.1">
    <property type="protein sequence ID" value="ENSSANP00000062840.1"/>
    <property type="gene ID" value="ENSSANG00000031334.1"/>
</dbReference>